<accession>A0A3M7TWJ8</accession>
<evidence type="ECO:0000259" key="4">
    <source>
        <dbReference type="PROSITE" id="PS51118"/>
    </source>
</evidence>
<keyword evidence="3" id="KW-0804">Transcription</keyword>
<dbReference type="PANTHER" id="PTHR33204:SF29">
    <property type="entry name" value="TRANSCRIPTIONAL REGULATOR"/>
    <property type="match status" value="1"/>
</dbReference>
<keyword evidence="6" id="KW-1185">Reference proteome</keyword>
<evidence type="ECO:0000313" key="6">
    <source>
        <dbReference type="Proteomes" id="UP000278746"/>
    </source>
</evidence>
<feature type="domain" description="HTH hxlR-type" evidence="4">
    <location>
        <begin position="8"/>
        <end position="107"/>
    </location>
</feature>
<keyword evidence="1" id="KW-0805">Transcription regulation</keyword>
<dbReference type="Pfam" id="PF01638">
    <property type="entry name" value="HxlR"/>
    <property type="match status" value="1"/>
</dbReference>
<dbReference type="OrthoDB" id="9791143at2"/>
<keyword evidence="2" id="KW-0238">DNA-binding</keyword>
<dbReference type="SUPFAM" id="SSF46785">
    <property type="entry name" value="Winged helix' DNA-binding domain"/>
    <property type="match status" value="1"/>
</dbReference>
<dbReference type="PANTHER" id="PTHR33204">
    <property type="entry name" value="TRANSCRIPTIONAL REGULATOR, MARR FAMILY"/>
    <property type="match status" value="1"/>
</dbReference>
<dbReference type="InterPro" id="IPR002577">
    <property type="entry name" value="HTH_HxlR"/>
</dbReference>
<comment type="caution">
    <text evidence="5">The sequence shown here is derived from an EMBL/GenBank/DDBJ whole genome shotgun (WGS) entry which is preliminary data.</text>
</comment>
<dbReference type="GO" id="GO:0003677">
    <property type="term" value="F:DNA binding"/>
    <property type="evidence" value="ECO:0007669"/>
    <property type="project" value="UniProtKB-KW"/>
</dbReference>
<dbReference type="PROSITE" id="PS51118">
    <property type="entry name" value="HTH_HXLR"/>
    <property type="match status" value="1"/>
</dbReference>
<gene>
    <name evidence="5" type="ORF">EBO34_04820</name>
</gene>
<sequence length="112" mass="13014">MGLDKEKVENLKTTLEVVCGKWKGIILLELVGRTLRFNELKTELHEASHQTLIKQLKELEADGLIERKAYPVVPPKVEYSLTPYGRELESMLEDMVEWGMRHRSGEKQKEYS</sequence>
<protein>
    <submittedName>
        <fullName evidence="5">Transcriptional regulator</fullName>
    </submittedName>
</protein>
<dbReference type="Gene3D" id="1.10.10.10">
    <property type="entry name" value="Winged helix-like DNA-binding domain superfamily/Winged helix DNA-binding domain"/>
    <property type="match status" value="1"/>
</dbReference>
<dbReference type="InterPro" id="IPR036390">
    <property type="entry name" value="WH_DNA-bd_sf"/>
</dbReference>
<name>A0A3M7TWJ8_9BACI</name>
<dbReference type="AlphaFoldDB" id="A0A3M7TWJ8"/>
<organism evidence="5 6">
    <name type="scientific">Alteribacter keqinensis</name>
    <dbReference type="NCBI Taxonomy" id="2483800"/>
    <lineage>
        <taxon>Bacteria</taxon>
        <taxon>Bacillati</taxon>
        <taxon>Bacillota</taxon>
        <taxon>Bacilli</taxon>
        <taxon>Bacillales</taxon>
        <taxon>Bacillaceae</taxon>
        <taxon>Alteribacter</taxon>
    </lineage>
</organism>
<proteinExistence type="predicted"/>
<evidence type="ECO:0000313" key="5">
    <source>
        <dbReference type="EMBL" id="RNA69272.1"/>
    </source>
</evidence>
<dbReference type="EMBL" id="RHIB01000001">
    <property type="protein sequence ID" value="RNA69272.1"/>
    <property type="molecule type" value="Genomic_DNA"/>
</dbReference>
<reference evidence="5 6" key="1">
    <citation type="submission" date="2018-10" db="EMBL/GenBank/DDBJ databases">
        <title>Bacillus Keqinensis sp. nov., a moderately halophilic bacterium isolated from a saline-alkaline lake.</title>
        <authorList>
            <person name="Wang H."/>
        </authorList>
    </citation>
    <scope>NUCLEOTIDE SEQUENCE [LARGE SCALE GENOMIC DNA]</scope>
    <source>
        <strain evidence="5 6">KQ-3</strain>
    </source>
</reference>
<dbReference type="InterPro" id="IPR036388">
    <property type="entry name" value="WH-like_DNA-bd_sf"/>
</dbReference>
<evidence type="ECO:0000256" key="2">
    <source>
        <dbReference type="ARBA" id="ARBA00023125"/>
    </source>
</evidence>
<evidence type="ECO:0000256" key="1">
    <source>
        <dbReference type="ARBA" id="ARBA00023015"/>
    </source>
</evidence>
<evidence type="ECO:0000256" key="3">
    <source>
        <dbReference type="ARBA" id="ARBA00023163"/>
    </source>
</evidence>
<dbReference type="Proteomes" id="UP000278746">
    <property type="component" value="Unassembled WGS sequence"/>
</dbReference>